<feature type="domain" description="Cytochrome c7-like" evidence="4">
    <location>
        <begin position="121"/>
        <end position="213"/>
    </location>
</feature>
<comment type="caution">
    <text evidence="5">The sequence shown here is derived from an EMBL/GenBank/DDBJ whole genome shotgun (WGS) entry which is preliminary data.</text>
</comment>
<organism evidence="5 8">
    <name type="scientific">Myxococcus virescens</name>
    <dbReference type="NCBI Taxonomy" id="83456"/>
    <lineage>
        <taxon>Bacteria</taxon>
        <taxon>Pseudomonadati</taxon>
        <taxon>Myxococcota</taxon>
        <taxon>Myxococcia</taxon>
        <taxon>Myxococcales</taxon>
        <taxon>Cystobacterineae</taxon>
        <taxon>Myxococcaceae</taxon>
        <taxon>Myxococcus</taxon>
    </lineage>
</organism>
<dbReference type="PANTHER" id="PTHR39425">
    <property type="entry name" value="LIPOPROTEIN CYTOCHROME C"/>
    <property type="match status" value="1"/>
</dbReference>
<dbReference type="InterPro" id="IPR029467">
    <property type="entry name" value="Cyt_c7-like"/>
</dbReference>
<protein>
    <submittedName>
        <fullName evidence="5 6">Cytochrome c</fullName>
    </submittedName>
</protein>
<feature type="binding site" description="covalent" evidence="2">
    <location>
        <position position="114"/>
    </location>
    <ligand>
        <name>heme c</name>
        <dbReference type="ChEBI" id="CHEBI:61717"/>
        <label>3</label>
    </ligand>
</feature>
<keyword evidence="2" id="KW-0408">Iron</keyword>
<evidence type="ECO:0000256" key="3">
    <source>
        <dbReference type="SAM" id="MobiDB-lite"/>
    </source>
</evidence>
<evidence type="ECO:0000313" key="7">
    <source>
        <dbReference type="Proteomes" id="UP000198717"/>
    </source>
</evidence>
<feature type="binding site" description="axial binding residue" evidence="2">
    <location>
        <position position="134"/>
    </location>
    <ligand>
        <name>heme c</name>
        <dbReference type="ChEBI" id="CHEBI:61717"/>
        <label>1</label>
    </ligand>
    <ligandPart>
        <name>Fe</name>
        <dbReference type="ChEBI" id="CHEBI:18248"/>
    </ligandPart>
</feature>
<dbReference type="EMBL" id="FNAJ01000004">
    <property type="protein sequence ID" value="SDE10198.1"/>
    <property type="molecule type" value="Genomic_DNA"/>
</dbReference>
<feature type="binding site" description="axial binding residue" evidence="2">
    <location>
        <position position="49"/>
    </location>
    <ligand>
        <name>heme c</name>
        <dbReference type="ChEBI" id="CHEBI:61717"/>
        <label>1</label>
    </ligand>
    <ligandPart>
        <name>Fe</name>
        <dbReference type="ChEBI" id="CHEBI:18248"/>
    </ligandPart>
</feature>
<feature type="domain" description="Cytochrome c7-like" evidence="4">
    <location>
        <begin position="45"/>
        <end position="92"/>
    </location>
</feature>
<feature type="binding site" description="axial binding residue" evidence="2">
    <location>
        <position position="52"/>
    </location>
    <ligand>
        <name>heme c</name>
        <dbReference type="ChEBI" id="CHEBI:61717"/>
        <label>1</label>
    </ligand>
    <ligandPart>
        <name>Fe</name>
        <dbReference type="ChEBI" id="CHEBI:18248"/>
    </ligandPart>
</feature>
<proteinExistence type="predicted"/>
<feature type="binding site" description="axial binding residue" evidence="2">
    <location>
        <position position="81"/>
    </location>
    <ligand>
        <name>heme c</name>
        <dbReference type="ChEBI" id="CHEBI:61717"/>
        <label>1</label>
    </ligand>
    <ligandPart>
        <name>Fe</name>
        <dbReference type="ChEBI" id="CHEBI:18248"/>
    </ligandPart>
</feature>
<dbReference type="GO" id="GO:0020037">
    <property type="term" value="F:heme binding"/>
    <property type="evidence" value="ECO:0007669"/>
    <property type="project" value="InterPro"/>
</dbReference>
<feature type="region of interest" description="Disordered" evidence="3">
    <location>
        <begin position="187"/>
        <end position="213"/>
    </location>
</feature>
<dbReference type="Gene3D" id="3.90.10.10">
    <property type="entry name" value="Cytochrome C3"/>
    <property type="match status" value="2"/>
</dbReference>
<feature type="binding site" description="axial binding residue" evidence="2">
    <location>
        <position position="138"/>
    </location>
    <ligand>
        <name>heme c</name>
        <dbReference type="ChEBI" id="CHEBI:61717"/>
        <label>1</label>
    </ligand>
    <ligandPart>
        <name>Fe</name>
        <dbReference type="ChEBI" id="CHEBI:18248"/>
    </ligandPart>
</feature>
<evidence type="ECO:0000313" key="5">
    <source>
        <dbReference type="EMBL" id="GEL71291.1"/>
    </source>
</evidence>
<dbReference type="Pfam" id="PF14522">
    <property type="entry name" value="Cytochrome_C7"/>
    <property type="match status" value="2"/>
</dbReference>
<evidence type="ECO:0000313" key="6">
    <source>
        <dbReference type="EMBL" id="SDE10198.1"/>
    </source>
</evidence>
<feature type="binding site" description="axial binding residue" evidence="2">
    <location>
        <position position="63"/>
    </location>
    <ligand>
        <name>heme c</name>
        <dbReference type="ChEBI" id="CHEBI:61717"/>
        <label>1</label>
    </ligand>
    <ligandPart>
        <name>Fe</name>
        <dbReference type="ChEBI" id="CHEBI:18248"/>
    </ligandPart>
</feature>
<dbReference type="PRINTS" id="PR00609">
    <property type="entry name" value="CYTOCHROMEC3"/>
</dbReference>
<dbReference type="PANTHER" id="PTHR39425:SF1">
    <property type="entry name" value="CYTOCHROME C7-LIKE DOMAIN-CONTAINING PROTEIN"/>
    <property type="match status" value="1"/>
</dbReference>
<name>A0A511HCM7_9BACT</name>
<dbReference type="GO" id="GO:0009055">
    <property type="term" value="F:electron transfer activity"/>
    <property type="evidence" value="ECO:0007669"/>
    <property type="project" value="InterPro"/>
</dbReference>
<comment type="cofactor">
    <cofactor evidence="2">
        <name>heme c</name>
        <dbReference type="ChEBI" id="CHEBI:61717"/>
    </cofactor>
    <text evidence="2">Binds 4 heme c groups covalently per monomer.</text>
</comment>
<dbReference type="EMBL" id="BJVY01000015">
    <property type="protein sequence ID" value="GEL71291.1"/>
    <property type="molecule type" value="Genomic_DNA"/>
</dbReference>
<dbReference type="GO" id="GO:0046872">
    <property type="term" value="F:metal ion binding"/>
    <property type="evidence" value="ECO:0007669"/>
    <property type="project" value="UniProtKB-KW"/>
</dbReference>
<sequence length="213" mass="22849">MKDASIRFPYRALTAAWMGPLAALSLAGCSGPVNNQQGYMPEQPVAFSHAVHAGQYGLDCQYCHVGAEKSRHAGVPSTSVCMNCHTQVKTDSPEIQKVAAAVAENKPLAWVRIHRLPDHAYFNHASHVGAGLDCQTCHGPVQEMVRVEQKEPMTMGWCLDCHRDTAAKQVSAPPPSAPRAGELLALSSGAPAPEPLKAPRILQPPTDCSSCHR</sequence>
<reference evidence="5 8" key="2">
    <citation type="submission" date="2019-07" db="EMBL/GenBank/DDBJ databases">
        <title>Whole genome shotgun sequence of Myxococcus virescens NBRC 100334.</title>
        <authorList>
            <person name="Hosoyama A."/>
            <person name="Uohara A."/>
            <person name="Ohji S."/>
            <person name="Ichikawa N."/>
        </authorList>
    </citation>
    <scope>NUCLEOTIDE SEQUENCE [LARGE SCALE GENOMIC DNA]</scope>
    <source>
        <strain evidence="5 8">NBRC 100334</strain>
    </source>
</reference>
<dbReference type="SUPFAM" id="SSF48695">
    <property type="entry name" value="Multiheme cytochromes"/>
    <property type="match status" value="1"/>
</dbReference>
<evidence type="ECO:0000256" key="2">
    <source>
        <dbReference type="PIRSR" id="PIRSR602322-1"/>
    </source>
</evidence>
<dbReference type="Proteomes" id="UP000198717">
    <property type="component" value="Unassembled WGS sequence"/>
</dbReference>
<keyword evidence="1 2" id="KW-0479">Metal-binding</keyword>
<dbReference type="PROSITE" id="PS51257">
    <property type="entry name" value="PROKAR_LIPOPROTEIN"/>
    <property type="match status" value="1"/>
</dbReference>
<evidence type="ECO:0000256" key="1">
    <source>
        <dbReference type="ARBA" id="ARBA00022723"/>
    </source>
</evidence>
<keyword evidence="2" id="KW-0349">Heme</keyword>
<evidence type="ECO:0000259" key="4">
    <source>
        <dbReference type="Pfam" id="PF14522"/>
    </source>
</evidence>
<dbReference type="InterPro" id="IPR002322">
    <property type="entry name" value="Cyt_c_III"/>
</dbReference>
<keyword evidence="7" id="KW-1185">Reference proteome</keyword>
<dbReference type="InterPro" id="IPR036280">
    <property type="entry name" value="Multihaem_cyt_sf"/>
</dbReference>
<reference evidence="6 7" key="1">
    <citation type="submission" date="2016-10" db="EMBL/GenBank/DDBJ databases">
        <authorList>
            <person name="Varghese N."/>
            <person name="Submissions S."/>
        </authorList>
    </citation>
    <scope>NUCLEOTIDE SEQUENCE [LARGE SCALE GENOMIC DNA]</scope>
    <source>
        <strain evidence="6 7">DSM 2260</strain>
    </source>
</reference>
<dbReference type="RefSeq" id="WP_090490152.1">
    <property type="nucleotide sequence ID" value="NZ_BJVY01000015.1"/>
</dbReference>
<feature type="binding site" description="axial binding residue" evidence="2">
    <location>
        <position position="137"/>
    </location>
    <ligand>
        <name>heme c</name>
        <dbReference type="ChEBI" id="CHEBI:61717"/>
        <label>4</label>
    </ligand>
    <ligandPart>
        <name>Fe</name>
        <dbReference type="ChEBI" id="CHEBI:18248"/>
    </ligandPart>
</feature>
<gene>
    <name evidence="5" type="ORF">MVI01_30750</name>
    <name evidence="6" type="ORF">SAMN04488504_104209</name>
</gene>
<feature type="binding site" description="axial binding residue" evidence="2">
    <location>
        <position position="60"/>
    </location>
    <ligand>
        <name>heme c</name>
        <dbReference type="ChEBI" id="CHEBI:61717"/>
        <label>1</label>
    </ligand>
    <ligandPart>
        <name>Fe</name>
        <dbReference type="ChEBI" id="CHEBI:18248"/>
    </ligandPart>
</feature>
<dbReference type="AlphaFoldDB" id="A0A511HCM7"/>
<evidence type="ECO:0000313" key="8">
    <source>
        <dbReference type="Proteomes" id="UP000321224"/>
    </source>
</evidence>
<feature type="binding site" description="covalent" evidence="2">
    <location>
        <position position="64"/>
    </location>
    <ligand>
        <name>heme c</name>
        <dbReference type="ChEBI" id="CHEBI:61717"/>
        <label>1</label>
    </ligand>
</feature>
<accession>A0A511HCM7</accession>
<dbReference type="Proteomes" id="UP000321224">
    <property type="component" value="Unassembled WGS sequence"/>
</dbReference>
<dbReference type="CDD" id="cd08168">
    <property type="entry name" value="Cytochrom_C3"/>
    <property type="match status" value="1"/>
</dbReference>